<name>T1HN97_RHOPR</name>
<proteinExistence type="predicted"/>
<dbReference type="AlphaFoldDB" id="T1HN97"/>
<keyword evidence="2" id="KW-1185">Reference proteome</keyword>
<dbReference type="VEuPathDB" id="VectorBase:RPRC005521"/>
<reference evidence="1" key="1">
    <citation type="submission" date="2015-05" db="UniProtKB">
        <authorList>
            <consortium name="EnsemblMetazoa"/>
        </authorList>
    </citation>
    <scope>IDENTIFICATION</scope>
</reference>
<dbReference type="Proteomes" id="UP000015103">
    <property type="component" value="Unassembled WGS sequence"/>
</dbReference>
<protein>
    <submittedName>
        <fullName evidence="1">RNase H domain-containing protein</fullName>
    </submittedName>
</protein>
<evidence type="ECO:0000313" key="2">
    <source>
        <dbReference type="Proteomes" id="UP000015103"/>
    </source>
</evidence>
<evidence type="ECO:0000313" key="1">
    <source>
        <dbReference type="EnsemblMetazoa" id="RPRC005521-PA"/>
    </source>
</evidence>
<dbReference type="InParanoid" id="T1HN97"/>
<organism evidence="1 2">
    <name type="scientific">Rhodnius prolixus</name>
    <name type="common">Triatomid bug</name>
    <dbReference type="NCBI Taxonomy" id="13249"/>
    <lineage>
        <taxon>Eukaryota</taxon>
        <taxon>Metazoa</taxon>
        <taxon>Ecdysozoa</taxon>
        <taxon>Arthropoda</taxon>
        <taxon>Hexapoda</taxon>
        <taxon>Insecta</taxon>
        <taxon>Pterygota</taxon>
        <taxon>Neoptera</taxon>
        <taxon>Paraneoptera</taxon>
        <taxon>Hemiptera</taxon>
        <taxon>Heteroptera</taxon>
        <taxon>Panheteroptera</taxon>
        <taxon>Cimicomorpha</taxon>
        <taxon>Reduviidae</taxon>
        <taxon>Triatominae</taxon>
        <taxon>Rhodnius</taxon>
    </lineage>
</organism>
<dbReference type="EnsemblMetazoa" id="RPRC005521-RA">
    <property type="protein sequence ID" value="RPRC005521-PA"/>
    <property type="gene ID" value="RPRC005521"/>
</dbReference>
<accession>T1HN97</accession>
<dbReference type="EMBL" id="ACPB03004683">
    <property type="status" value="NOT_ANNOTATED_CDS"/>
    <property type="molecule type" value="Genomic_DNA"/>
</dbReference>
<dbReference type="HOGENOM" id="CLU_3034864_0_0_1"/>
<sequence>MGAGHMGIMGNEMADQLARNGASTPFIGPEPVLGITRGAFVLSEIGSGENMKSTR</sequence>